<evidence type="ECO:0000313" key="1">
    <source>
        <dbReference type="EMBL" id="NNG24817.1"/>
    </source>
</evidence>
<dbReference type="Proteomes" id="UP000533905">
    <property type="component" value="Unassembled WGS sequence"/>
</dbReference>
<reference evidence="1 2" key="1">
    <citation type="submission" date="2020-04" db="EMBL/GenBank/DDBJ databases">
        <title>Massilia sp. nov., a cold adapted bacteria isolated from Arctic soil.</title>
        <authorList>
            <person name="Son J."/>
            <person name="Ka J.-O."/>
        </authorList>
    </citation>
    <scope>NUCLEOTIDE SEQUENCE [LARGE SCALE GENOMIC DNA]</scope>
    <source>
        <strain evidence="1 2">ML15P13</strain>
    </source>
</reference>
<sequence length="57" mass="6412">MAILGIEKMLAAIPAYARFLTLQALLAVFSLSESGFFNEEVNECHLHLPVRFVTLQF</sequence>
<proteinExistence type="predicted"/>
<evidence type="ECO:0000313" key="2">
    <source>
        <dbReference type="Proteomes" id="UP000533905"/>
    </source>
</evidence>
<organism evidence="1 2">
    <name type="scientific">Telluria aromaticivorans</name>
    <dbReference type="NCBI Taxonomy" id="2725995"/>
    <lineage>
        <taxon>Bacteria</taxon>
        <taxon>Pseudomonadati</taxon>
        <taxon>Pseudomonadota</taxon>
        <taxon>Betaproteobacteria</taxon>
        <taxon>Burkholderiales</taxon>
        <taxon>Oxalobacteraceae</taxon>
        <taxon>Telluria group</taxon>
        <taxon>Telluria</taxon>
    </lineage>
</organism>
<protein>
    <submittedName>
        <fullName evidence="1">Uncharacterized protein</fullName>
    </submittedName>
</protein>
<dbReference type="AlphaFoldDB" id="A0A7Y2K184"/>
<keyword evidence="2" id="KW-1185">Reference proteome</keyword>
<gene>
    <name evidence="1" type="ORF">HGB41_17670</name>
</gene>
<comment type="caution">
    <text evidence="1">The sequence shown here is derived from an EMBL/GenBank/DDBJ whole genome shotgun (WGS) entry which is preliminary data.</text>
</comment>
<name>A0A7Y2K184_9BURK</name>
<dbReference type="EMBL" id="JABAIV010000007">
    <property type="protein sequence ID" value="NNG24817.1"/>
    <property type="molecule type" value="Genomic_DNA"/>
</dbReference>
<accession>A0A7Y2K184</accession>